<dbReference type="GO" id="GO:0008930">
    <property type="term" value="F:methylthioadenosine nucleosidase activity"/>
    <property type="evidence" value="ECO:0007669"/>
    <property type="project" value="InterPro"/>
</dbReference>
<dbReference type="EC" id="3.2.2.9" evidence="2"/>
<evidence type="ECO:0000313" key="8">
    <source>
        <dbReference type="Proteomes" id="UP000248057"/>
    </source>
</evidence>
<proteinExistence type="predicted"/>
<reference evidence="7 8" key="1">
    <citation type="submission" date="2018-05" db="EMBL/GenBank/DDBJ databases">
        <title>Genomic Encyclopedia of Type Strains, Phase IV (KMG-IV): sequencing the most valuable type-strain genomes for metagenomic binning, comparative biology and taxonomic classification.</title>
        <authorList>
            <person name="Goeker M."/>
        </authorList>
    </citation>
    <scope>NUCLEOTIDE SEQUENCE [LARGE SCALE GENOMIC DNA]</scope>
    <source>
        <strain evidence="7 8">DSM 24995</strain>
    </source>
</reference>
<dbReference type="InterPro" id="IPR035994">
    <property type="entry name" value="Nucleoside_phosphorylase_sf"/>
</dbReference>
<evidence type="ECO:0000259" key="6">
    <source>
        <dbReference type="Pfam" id="PF01048"/>
    </source>
</evidence>
<dbReference type="NCBIfam" id="NF004079">
    <property type="entry name" value="PRK05584.1"/>
    <property type="match status" value="1"/>
</dbReference>
<dbReference type="GO" id="GO:0019284">
    <property type="term" value="P:L-methionine salvage from S-adenosylmethionine"/>
    <property type="evidence" value="ECO:0007669"/>
    <property type="project" value="TreeGrafter"/>
</dbReference>
<keyword evidence="4" id="KW-0378">Hydrolase</keyword>
<organism evidence="7 8">
    <name type="scientific">Hungatella effluvii</name>
    <dbReference type="NCBI Taxonomy" id="1096246"/>
    <lineage>
        <taxon>Bacteria</taxon>
        <taxon>Bacillati</taxon>
        <taxon>Bacillota</taxon>
        <taxon>Clostridia</taxon>
        <taxon>Lachnospirales</taxon>
        <taxon>Lachnospiraceae</taxon>
        <taxon>Hungatella</taxon>
    </lineage>
</organism>
<comment type="pathway">
    <text evidence="1">Amino-acid biosynthesis; L-methionine biosynthesis via salvage pathway; S-methyl-5-thio-alpha-D-ribose 1-phosphate from S-methyl-5'-thioadenosine (hydrolase route): step 1/2.</text>
</comment>
<protein>
    <recommendedName>
        <fullName evidence="2">adenosylhomocysteine nucleosidase</fullName>
        <ecNumber evidence="2">3.2.2.9</ecNumber>
    </recommendedName>
</protein>
<dbReference type="InterPro" id="IPR000845">
    <property type="entry name" value="Nucleoside_phosphorylase_d"/>
</dbReference>
<keyword evidence="5" id="KW-0486">Methionine biosynthesis</keyword>
<evidence type="ECO:0000256" key="3">
    <source>
        <dbReference type="ARBA" id="ARBA00022605"/>
    </source>
</evidence>
<dbReference type="CDD" id="cd09008">
    <property type="entry name" value="MTAN"/>
    <property type="match status" value="1"/>
</dbReference>
<dbReference type="Pfam" id="PF01048">
    <property type="entry name" value="PNP_UDP_1"/>
    <property type="match status" value="1"/>
</dbReference>
<dbReference type="GeneID" id="86062175"/>
<dbReference type="GO" id="GO:0019509">
    <property type="term" value="P:L-methionine salvage from methylthioadenosine"/>
    <property type="evidence" value="ECO:0007669"/>
    <property type="project" value="UniProtKB-UniPathway"/>
</dbReference>
<dbReference type="InterPro" id="IPR010049">
    <property type="entry name" value="MTA_SAH_Nsdase"/>
</dbReference>
<dbReference type="Gene3D" id="3.40.50.1580">
    <property type="entry name" value="Nucleoside phosphorylase domain"/>
    <property type="match status" value="1"/>
</dbReference>
<feature type="domain" description="Nucleoside phosphorylase" evidence="6">
    <location>
        <begin position="2"/>
        <end position="226"/>
    </location>
</feature>
<sequence>MLGIIGAMDVEVAEVKAAMQDVEVKTMAGMDFYKGTLKGKEAVVVRSGIGKVNAAVCTQILVDHYGVDAVINTGIAGSLRNEIEIGDVVLSTDTAQHDMDATGFGYPVGQIPHMEEFSFPADETLRNLALKCCKEVNPDIGVFTGRIVSGDQFISDQVKKDWIAENFGGFCTEMEGAAIAQAAYLNHVPFLIIRAISDKADNSATMDYSEFEVKAVRHSVNLILAIAERYSC</sequence>
<accession>A0A2V3Y562</accession>
<evidence type="ECO:0000256" key="1">
    <source>
        <dbReference type="ARBA" id="ARBA00004945"/>
    </source>
</evidence>
<dbReference type="GO" id="GO:0005829">
    <property type="term" value="C:cytosol"/>
    <property type="evidence" value="ECO:0007669"/>
    <property type="project" value="TreeGrafter"/>
</dbReference>
<dbReference type="GO" id="GO:0008782">
    <property type="term" value="F:adenosylhomocysteine nucleosidase activity"/>
    <property type="evidence" value="ECO:0007669"/>
    <property type="project" value="UniProtKB-EC"/>
</dbReference>
<evidence type="ECO:0000256" key="5">
    <source>
        <dbReference type="ARBA" id="ARBA00023167"/>
    </source>
</evidence>
<dbReference type="EMBL" id="QJKD01000007">
    <property type="protein sequence ID" value="PXX52377.1"/>
    <property type="molecule type" value="Genomic_DNA"/>
</dbReference>
<dbReference type="Proteomes" id="UP000248057">
    <property type="component" value="Unassembled WGS sequence"/>
</dbReference>
<dbReference type="NCBIfam" id="TIGR01704">
    <property type="entry name" value="MTA_SAH-Nsdase"/>
    <property type="match status" value="1"/>
</dbReference>
<keyword evidence="3" id="KW-0028">Amino-acid biosynthesis</keyword>
<gene>
    <name evidence="7" type="ORF">DFR60_10763</name>
</gene>
<keyword evidence="8" id="KW-1185">Reference proteome</keyword>
<evidence type="ECO:0000313" key="7">
    <source>
        <dbReference type="EMBL" id="PXX52377.1"/>
    </source>
</evidence>
<dbReference type="SUPFAM" id="SSF53167">
    <property type="entry name" value="Purine and uridine phosphorylases"/>
    <property type="match status" value="1"/>
</dbReference>
<dbReference type="RefSeq" id="WP_110323510.1">
    <property type="nucleotide sequence ID" value="NZ_QJKD01000007.1"/>
</dbReference>
<dbReference type="PANTHER" id="PTHR46832">
    <property type="entry name" value="5'-METHYLTHIOADENOSINE/S-ADENOSYLHOMOCYSTEINE NUCLEOSIDASE"/>
    <property type="match status" value="1"/>
</dbReference>
<comment type="caution">
    <text evidence="7">The sequence shown here is derived from an EMBL/GenBank/DDBJ whole genome shotgun (WGS) entry which is preliminary data.</text>
</comment>
<dbReference type="PANTHER" id="PTHR46832:SF1">
    <property type="entry name" value="5'-METHYLTHIOADENOSINE_S-ADENOSYLHOMOCYSTEINE NUCLEOSIDASE"/>
    <property type="match status" value="1"/>
</dbReference>
<evidence type="ECO:0000256" key="4">
    <source>
        <dbReference type="ARBA" id="ARBA00022801"/>
    </source>
</evidence>
<dbReference type="GO" id="GO:0009164">
    <property type="term" value="P:nucleoside catabolic process"/>
    <property type="evidence" value="ECO:0007669"/>
    <property type="project" value="InterPro"/>
</dbReference>
<name>A0A2V3Y562_9FIRM</name>
<dbReference type="UniPathway" id="UPA00904">
    <property type="reaction ID" value="UER00871"/>
</dbReference>
<dbReference type="AlphaFoldDB" id="A0A2V3Y562"/>
<evidence type="ECO:0000256" key="2">
    <source>
        <dbReference type="ARBA" id="ARBA00011974"/>
    </source>
</evidence>